<evidence type="ECO:0000313" key="2">
    <source>
        <dbReference type="Proteomes" id="UP000010808"/>
    </source>
</evidence>
<dbReference type="KEGG" id="dhy:DESAM_21964"/>
<keyword evidence="2" id="KW-1185">Reference proteome</keyword>
<proteinExistence type="predicted"/>
<accession>L0RDD8</accession>
<sequence>MTETSFRTQEQEQLKRGIHIGMGFDLQPKEICTVFFSKEVSISVWVLTQ</sequence>
<dbReference type="HOGENOM" id="CLU_3134885_0_0_7"/>
<evidence type="ECO:0000313" key="1">
    <source>
        <dbReference type="EMBL" id="CCO24237.1"/>
    </source>
</evidence>
<protein>
    <submittedName>
        <fullName evidence="1">Uncharacterized protein</fullName>
    </submittedName>
</protein>
<organism evidence="1 2">
    <name type="scientific">Maridesulfovibrio hydrothermalis AM13 = DSM 14728</name>
    <dbReference type="NCBI Taxonomy" id="1121451"/>
    <lineage>
        <taxon>Bacteria</taxon>
        <taxon>Pseudomonadati</taxon>
        <taxon>Thermodesulfobacteriota</taxon>
        <taxon>Desulfovibrionia</taxon>
        <taxon>Desulfovibrionales</taxon>
        <taxon>Desulfovibrionaceae</taxon>
        <taxon>Maridesulfovibrio</taxon>
    </lineage>
</organism>
<reference evidence="1 2" key="1">
    <citation type="submission" date="2012-10" db="EMBL/GenBank/DDBJ databases">
        <authorList>
            <person name="Genoscope - CEA"/>
        </authorList>
    </citation>
    <scope>NUCLEOTIDE SEQUENCE [LARGE SCALE GENOMIC DNA]</scope>
    <source>
        <strain evidence="2">AM13 / DSM 14728</strain>
    </source>
</reference>
<dbReference type="Proteomes" id="UP000010808">
    <property type="component" value="Chromosome"/>
</dbReference>
<dbReference type="EMBL" id="FO203522">
    <property type="protein sequence ID" value="CCO24237.1"/>
    <property type="molecule type" value="Genomic_DNA"/>
</dbReference>
<name>L0RDD8_9BACT</name>
<gene>
    <name evidence="1" type="ORF">DESAM_21964</name>
</gene>
<dbReference type="AlphaFoldDB" id="L0RDD8"/>